<dbReference type="InterPro" id="IPR007863">
    <property type="entry name" value="Peptidase_M16_C"/>
</dbReference>
<comment type="caution">
    <text evidence="4">The sequence shown here is derived from an EMBL/GenBank/DDBJ whole genome shotgun (WGS) entry which is preliminary data.</text>
</comment>
<gene>
    <name evidence="4" type="ORF">ONT01_11040</name>
</gene>
<dbReference type="PANTHER" id="PTHR11851:SF49">
    <property type="entry name" value="MITOCHONDRIAL-PROCESSING PEPTIDASE SUBUNIT ALPHA"/>
    <property type="match status" value="1"/>
</dbReference>
<dbReference type="PANTHER" id="PTHR11851">
    <property type="entry name" value="METALLOPROTEASE"/>
    <property type="match status" value="1"/>
</dbReference>
<evidence type="ECO:0000256" key="1">
    <source>
        <dbReference type="ARBA" id="ARBA00007261"/>
    </source>
</evidence>
<dbReference type="AlphaFoldDB" id="A0AAW5UKZ4"/>
<evidence type="ECO:0000313" key="4">
    <source>
        <dbReference type="EMBL" id="MCW4138293.1"/>
    </source>
</evidence>
<dbReference type="SUPFAM" id="SSF63411">
    <property type="entry name" value="LuxS/MPP-like metallohydrolase"/>
    <property type="match status" value="2"/>
</dbReference>
<reference evidence="4" key="1">
    <citation type="submission" date="2022-11" db="EMBL/GenBank/DDBJ databases">
        <title>Genomic repertoires linked with pathogenic potency of arthritogenic Prevotella copri isolated from the gut of rheumatoid arthritis patients.</title>
        <authorList>
            <person name="Nii T."/>
            <person name="Maeda Y."/>
            <person name="Motooka D."/>
            <person name="Naito M."/>
            <person name="Matsumoto Y."/>
            <person name="Ogawa T."/>
            <person name="Oguro-Igashira E."/>
            <person name="Kishikawa T."/>
            <person name="Yamashita M."/>
            <person name="Koizumi S."/>
            <person name="Kurakawa T."/>
            <person name="Okumura R."/>
            <person name="Kayama H."/>
            <person name="Murakami M."/>
            <person name="Sakaguchi T."/>
            <person name="Das B."/>
            <person name="Nakamura S."/>
            <person name="Okada Y."/>
            <person name="Kumanogoh A."/>
            <person name="Takeda K."/>
        </authorList>
    </citation>
    <scope>NUCLEOTIDE SEQUENCE</scope>
    <source>
        <strain evidence="4">H105_2-2</strain>
    </source>
</reference>
<accession>A0AAW5UKZ4</accession>
<feature type="domain" description="Peptidase M16 C-terminal" evidence="3">
    <location>
        <begin position="167"/>
        <end position="386"/>
    </location>
</feature>
<evidence type="ECO:0000259" key="2">
    <source>
        <dbReference type="Pfam" id="PF00675"/>
    </source>
</evidence>
<dbReference type="InterPro" id="IPR011765">
    <property type="entry name" value="Pept_M16_N"/>
</dbReference>
<dbReference type="InterPro" id="IPR050361">
    <property type="entry name" value="MPP/UQCRC_Complex"/>
</dbReference>
<feature type="domain" description="Peptidase M16 N-terminal" evidence="2">
    <location>
        <begin position="21"/>
        <end position="159"/>
    </location>
</feature>
<dbReference type="InterPro" id="IPR011249">
    <property type="entry name" value="Metalloenz_LuxS/M16"/>
</dbReference>
<protein>
    <submittedName>
        <fullName evidence="4">Insulinase family protein</fullName>
    </submittedName>
</protein>
<dbReference type="GO" id="GO:0046872">
    <property type="term" value="F:metal ion binding"/>
    <property type="evidence" value="ECO:0007669"/>
    <property type="project" value="InterPro"/>
</dbReference>
<evidence type="ECO:0000313" key="5">
    <source>
        <dbReference type="Proteomes" id="UP001208620"/>
    </source>
</evidence>
<organism evidence="4 5">
    <name type="scientific">Segatella copri</name>
    <dbReference type="NCBI Taxonomy" id="165179"/>
    <lineage>
        <taxon>Bacteria</taxon>
        <taxon>Pseudomonadati</taxon>
        <taxon>Bacteroidota</taxon>
        <taxon>Bacteroidia</taxon>
        <taxon>Bacteroidales</taxon>
        <taxon>Prevotellaceae</taxon>
        <taxon>Segatella</taxon>
    </lineage>
</organism>
<dbReference type="Proteomes" id="UP001208620">
    <property type="component" value="Unassembled WGS sequence"/>
</dbReference>
<name>A0AAW5UKZ4_9BACT</name>
<comment type="similarity">
    <text evidence="1">Belongs to the peptidase M16 family.</text>
</comment>
<proteinExistence type="inferred from homology"/>
<evidence type="ECO:0000259" key="3">
    <source>
        <dbReference type="Pfam" id="PF05193"/>
    </source>
</evidence>
<dbReference type="Pfam" id="PF05193">
    <property type="entry name" value="Peptidase_M16_C"/>
    <property type="match status" value="1"/>
</dbReference>
<dbReference type="Pfam" id="PF00675">
    <property type="entry name" value="Peptidase_M16"/>
    <property type="match status" value="1"/>
</dbReference>
<dbReference type="Gene3D" id="3.30.830.10">
    <property type="entry name" value="Metalloenzyme, LuxS/M16 peptidase-like"/>
    <property type="match status" value="2"/>
</dbReference>
<dbReference type="EMBL" id="JAPDVD010000001">
    <property type="protein sequence ID" value="MCW4138293.1"/>
    <property type="molecule type" value="Genomic_DNA"/>
</dbReference>
<sequence>MKYNTYTLDNGLRIIHLPSDSKVVYCGYQINAGTRNEEPGEEGLAHFCEHVTFKGTERRKAWHILNCLESVGGDLNAYTNKEGTVYYSAILKEHIARAVDLLTDIVFHSVYPQAEIDKEVEVICDEIESYNDSPAELIYDEFENIIFKGSPLGHNILGTAEQVRSFKTEDALRFTRKLYRPDNAIFFAYGDIDFKKLVKLIRKALADDDSGKLAENAANSVGKLAEEKLPQISQITQISGDENSITTEKSVSSVKSVGPENYPSVGKEIAGQTIVMQKNTHQAHVMIGTRAYDVNDSRRMPLYLLNNMLGGPGMNAKLNLALREHNGLVYTVESTMVAYGDTGIWSIYFGCDEHDVKRCLRLVRKELDKFMQKPLSEAQLKAAKKQIKGQVGVACDNRENFALDFGKSFLHYGWEKNVDRLYEQVDEITAEQIQAVAQELFDKDRLTTLIFR</sequence>
<dbReference type="RefSeq" id="WP_264949162.1">
    <property type="nucleotide sequence ID" value="NZ_DAWERD010000030.1"/>
</dbReference>